<dbReference type="InterPro" id="IPR010921">
    <property type="entry name" value="Trp_repressor/repl_initiator"/>
</dbReference>
<proteinExistence type="predicted"/>
<reference evidence="1" key="1">
    <citation type="submission" date="2019-08" db="EMBL/GenBank/DDBJ databases">
        <title>Genomic characterization of a novel candidate phylum (ARYD3) from a high temperature, high salinity tertiary oil reservoir in north central Oklahoma, USA.</title>
        <authorList>
            <person name="Youssef N.H."/>
            <person name="Yadav A."/>
            <person name="Elshahed M.S."/>
        </authorList>
    </citation>
    <scope>NUCLEOTIDE SEQUENCE [LARGE SCALE GENOMIC DNA]</scope>
    <source>
        <strain evidence="1">ARYD3</strain>
    </source>
</reference>
<sequence length="120" mass="14441">FVEKIIKKIGEDEDKKNLEEYSNVNINPIKKEDIEKLMIKTLDIKKEKLYKKSYGNDYRNMFIYLLKKYTGLKLKKIGELFNIRYTSVSMKTKRFKEKCKRNKNLNKKKNLIEGIIKKNV</sequence>
<protein>
    <recommendedName>
        <fullName evidence="3">Chromosomal replication initiator DnaA C-terminal domain-containing protein</fullName>
    </recommendedName>
</protein>
<dbReference type="Proteomes" id="UP000324143">
    <property type="component" value="Unassembled WGS sequence"/>
</dbReference>
<dbReference type="GO" id="GO:0043565">
    <property type="term" value="F:sequence-specific DNA binding"/>
    <property type="evidence" value="ECO:0007669"/>
    <property type="project" value="InterPro"/>
</dbReference>
<feature type="non-terminal residue" evidence="1">
    <location>
        <position position="1"/>
    </location>
</feature>
<dbReference type="SUPFAM" id="SSF48295">
    <property type="entry name" value="TrpR-like"/>
    <property type="match status" value="1"/>
</dbReference>
<organism evidence="1 2">
    <name type="scientific">Candidatus Mcinerneyibacterium aminivorans</name>
    <dbReference type="NCBI Taxonomy" id="2703815"/>
    <lineage>
        <taxon>Bacteria</taxon>
        <taxon>Candidatus Macinerneyibacteriota</taxon>
        <taxon>Candidatus Mcinerneyibacteria</taxon>
        <taxon>Candidatus Mcinerneyibacteriales</taxon>
        <taxon>Candidatus Mcinerneyibacteriaceae</taxon>
        <taxon>Candidatus Mcinerneyibacterium</taxon>
    </lineage>
</organism>
<name>A0A5D0MGF9_9BACT</name>
<dbReference type="Gene3D" id="1.10.1750.10">
    <property type="match status" value="1"/>
</dbReference>
<gene>
    <name evidence="1" type="ORF">FXF47_06500</name>
</gene>
<dbReference type="EMBL" id="VSIX01000059">
    <property type="protein sequence ID" value="TYB30975.1"/>
    <property type="molecule type" value="Genomic_DNA"/>
</dbReference>
<evidence type="ECO:0008006" key="3">
    <source>
        <dbReference type="Google" id="ProtNLM"/>
    </source>
</evidence>
<accession>A0A5D0MGF9</accession>
<evidence type="ECO:0000313" key="2">
    <source>
        <dbReference type="Proteomes" id="UP000324143"/>
    </source>
</evidence>
<keyword evidence="2" id="KW-1185">Reference proteome</keyword>
<comment type="caution">
    <text evidence="1">The sequence shown here is derived from an EMBL/GenBank/DDBJ whole genome shotgun (WGS) entry which is preliminary data.</text>
</comment>
<evidence type="ECO:0000313" key="1">
    <source>
        <dbReference type="EMBL" id="TYB30975.1"/>
    </source>
</evidence>
<dbReference type="AlphaFoldDB" id="A0A5D0MGF9"/>